<dbReference type="SUPFAM" id="SSF56059">
    <property type="entry name" value="Glutathione synthetase ATP-binding domain-like"/>
    <property type="match status" value="1"/>
</dbReference>
<dbReference type="AlphaFoldDB" id="A0A5P1E411"/>
<dbReference type="GO" id="GO:0005739">
    <property type="term" value="C:mitochondrion"/>
    <property type="evidence" value="ECO:0007669"/>
    <property type="project" value="TreeGrafter"/>
</dbReference>
<evidence type="ECO:0000256" key="4">
    <source>
        <dbReference type="ARBA" id="ARBA00022741"/>
    </source>
</evidence>
<proteinExistence type="predicted"/>
<evidence type="ECO:0000259" key="7">
    <source>
        <dbReference type="Pfam" id="PF08442"/>
    </source>
</evidence>
<name>A0A5P1E411_ASPOF</name>
<dbReference type="GO" id="GO:0042709">
    <property type="term" value="C:succinate-CoA ligase complex"/>
    <property type="evidence" value="ECO:0007669"/>
    <property type="project" value="TreeGrafter"/>
</dbReference>
<reference evidence="9" key="1">
    <citation type="journal article" date="2017" name="Nat. Commun.">
        <title>The asparagus genome sheds light on the origin and evolution of a young Y chromosome.</title>
        <authorList>
            <person name="Harkess A."/>
            <person name="Zhou J."/>
            <person name="Xu C."/>
            <person name="Bowers J.E."/>
            <person name="Van der Hulst R."/>
            <person name="Ayyampalayam S."/>
            <person name="Mercati F."/>
            <person name="Riccardi P."/>
            <person name="McKain M.R."/>
            <person name="Kakrana A."/>
            <person name="Tang H."/>
            <person name="Ray J."/>
            <person name="Groenendijk J."/>
            <person name="Arikit S."/>
            <person name="Mathioni S.M."/>
            <person name="Nakano M."/>
            <person name="Shan H."/>
            <person name="Telgmann-Rauber A."/>
            <person name="Kanno A."/>
            <person name="Yue Z."/>
            <person name="Chen H."/>
            <person name="Li W."/>
            <person name="Chen Y."/>
            <person name="Xu X."/>
            <person name="Zhang Y."/>
            <person name="Luo S."/>
            <person name="Chen H."/>
            <person name="Gao J."/>
            <person name="Mao Z."/>
            <person name="Pires J.C."/>
            <person name="Luo M."/>
            <person name="Kudrna D."/>
            <person name="Wing R.A."/>
            <person name="Meyers B.C."/>
            <person name="Yi K."/>
            <person name="Kong H."/>
            <person name="Lavrijsen P."/>
            <person name="Sunseri F."/>
            <person name="Falavigna A."/>
            <person name="Ye Y."/>
            <person name="Leebens-Mack J.H."/>
            <person name="Chen G."/>
        </authorList>
    </citation>
    <scope>NUCLEOTIDE SEQUENCE [LARGE SCALE GENOMIC DNA]</scope>
    <source>
        <strain evidence="9">cv. DH0086</strain>
    </source>
</reference>
<dbReference type="PANTHER" id="PTHR11815">
    <property type="entry name" value="SUCCINYL-COA SYNTHETASE BETA CHAIN"/>
    <property type="match status" value="1"/>
</dbReference>
<dbReference type="UniPathway" id="UPA00223">
    <property type="reaction ID" value="UER00999"/>
</dbReference>
<dbReference type="PANTHER" id="PTHR11815:SF10">
    <property type="entry name" value="SUCCINATE--COA LIGASE [GDP-FORMING] SUBUNIT BETA, MITOCHONDRIAL"/>
    <property type="match status" value="1"/>
</dbReference>
<accession>A0A5P1E411</accession>
<evidence type="ECO:0000313" key="8">
    <source>
        <dbReference type="EMBL" id="ONK57364.1"/>
    </source>
</evidence>
<keyword evidence="3" id="KW-0436">Ligase</keyword>
<dbReference type="SUPFAM" id="SSF52210">
    <property type="entry name" value="Succinyl-CoA synthetase domains"/>
    <property type="match status" value="1"/>
</dbReference>
<dbReference type="GO" id="GO:0004775">
    <property type="term" value="F:succinate-CoA ligase (ADP-forming) activity"/>
    <property type="evidence" value="ECO:0007669"/>
    <property type="project" value="TreeGrafter"/>
</dbReference>
<feature type="domain" description="ATP-grasp fold succinyl-CoA synthetase-type" evidence="7">
    <location>
        <begin position="86"/>
        <end position="178"/>
    </location>
</feature>
<evidence type="ECO:0000256" key="5">
    <source>
        <dbReference type="SAM" id="MobiDB-lite"/>
    </source>
</evidence>
<dbReference type="Proteomes" id="UP000243459">
    <property type="component" value="Chromosome 10"/>
</dbReference>
<feature type="domain" description="ATP-citrate synthase/succinyl-CoA ligase C-terminal" evidence="6">
    <location>
        <begin position="203"/>
        <end position="236"/>
    </location>
</feature>
<organism evidence="8 9">
    <name type="scientific">Asparagus officinalis</name>
    <name type="common">Garden asparagus</name>
    <dbReference type="NCBI Taxonomy" id="4686"/>
    <lineage>
        <taxon>Eukaryota</taxon>
        <taxon>Viridiplantae</taxon>
        <taxon>Streptophyta</taxon>
        <taxon>Embryophyta</taxon>
        <taxon>Tracheophyta</taxon>
        <taxon>Spermatophyta</taxon>
        <taxon>Magnoliopsida</taxon>
        <taxon>Liliopsida</taxon>
        <taxon>Asparagales</taxon>
        <taxon>Asparagaceae</taxon>
        <taxon>Asparagoideae</taxon>
        <taxon>Asparagus</taxon>
    </lineage>
</organism>
<dbReference type="InterPro" id="IPR005811">
    <property type="entry name" value="SUCC_ACL_C"/>
</dbReference>
<dbReference type="PROSITE" id="PS01217">
    <property type="entry name" value="SUCCINYL_COA_LIG_3"/>
    <property type="match status" value="1"/>
</dbReference>
<dbReference type="InterPro" id="IPR017866">
    <property type="entry name" value="Succ-CoA_synthase_bsu_CS"/>
</dbReference>
<comment type="pathway">
    <text evidence="1">Carbohydrate metabolism; tricarboxylic acid cycle; succinate from succinyl-CoA (ligase route): step 1/1.</text>
</comment>
<protein>
    <submittedName>
        <fullName evidence="8">Uncharacterized protein</fullName>
    </submittedName>
</protein>
<dbReference type="InterPro" id="IPR016102">
    <property type="entry name" value="Succinyl-CoA_synth-like"/>
</dbReference>
<dbReference type="Pfam" id="PF00549">
    <property type="entry name" value="Ligase_CoA"/>
    <property type="match status" value="2"/>
</dbReference>
<sequence length="328" mass="35925">MAAAAAAAPPPQHPRAPGTRNLGLWSKAKFLLVAEVWEPSKVDLRVECILLKLRKWKTLQVDHFGWNELKLLKDHRDGSRHGHYRIGKMLGQILVTKQTGPQGKIVSKVYLCEKLSLVNEMYFAITLDRSSAGPIIIACRKGGTSIEDLAEKLPDMIVKVPIDVFKGITDEDAANVVDGRAPKVVAAKADLNYIGLDGEIGCMVNGAGLAMATMDIIKLHGGTPANFLDVGGNASENQVSLKVPVVVRLEGTNVDQGKRILKESGMTLIAAEDLDAAAEKAVKASRVEQSKFIHTFNFFLLFFVMIKKKETIACSPCYKESLNCIFWR</sequence>
<keyword evidence="9" id="KW-1185">Reference proteome</keyword>
<dbReference type="GO" id="GO:0006104">
    <property type="term" value="P:succinyl-CoA metabolic process"/>
    <property type="evidence" value="ECO:0007669"/>
    <property type="project" value="TreeGrafter"/>
</dbReference>
<feature type="domain" description="ATP-citrate synthase/succinyl-CoA ligase C-terminal" evidence="6">
    <location>
        <begin position="237"/>
        <end position="282"/>
    </location>
</feature>
<evidence type="ECO:0000256" key="1">
    <source>
        <dbReference type="ARBA" id="ARBA00005064"/>
    </source>
</evidence>
<keyword evidence="4" id="KW-0547">Nucleotide-binding</keyword>
<dbReference type="Gene3D" id="3.40.50.261">
    <property type="entry name" value="Succinyl-CoA synthetase domains"/>
    <property type="match status" value="2"/>
</dbReference>
<feature type="region of interest" description="Disordered" evidence="5">
    <location>
        <begin position="1"/>
        <end position="20"/>
    </location>
</feature>
<dbReference type="Gene3D" id="3.30.1490.20">
    <property type="entry name" value="ATP-grasp fold, A domain"/>
    <property type="match status" value="1"/>
</dbReference>
<dbReference type="InterPro" id="IPR013650">
    <property type="entry name" value="ATP-grasp_succ-CoA_synth-type"/>
</dbReference>
<dbReference type="EMBL" id="CM007390">
    <property type="protein sequence ID" value="ONK57364.1"/>
    <property type="molecule type" value="Genomic_DNA"/>
</dbReference>
<comment type="subunit">
    <text evidence="2">Heterooctamer of 4 alpha and 4 beta chains.</text>
</comment>
<gene>
    <name evidence="8" type="ORF">A4U43_C10F19330</name>
</gene>
<dbReference type="Gramene" id="ONK57364">
    <property type="protein sequence ID" value="ONK57364"/>
    <property type="gene ID" value="A4U43_C10F19330"/>
</dbReference>
<evidence type="ECO:0000259" key="6">
    <source>
        <dbReference type="Pfam" id="PF00549"/>
    </source>
</evidence>
<dbReference type="GO" id="GO:0005524">
    <property type="term" value="F:ATP binding"/>
    <property type="evidence" value="ECO:0007669"/>
    <property type="project" value="InterPro"/>
</dbReference>
<evidence type="ECO:0000256" key="2">
    <source>
        <dbReference type="ARBA" id="ARBA00011412"/>
    </source>
</evidence>
<evidence type="ECO:0000313" key="9">
    <source>
        <dbReference type="Proteomes" id="UP000243459"/>
    </source>
</evidence>
<evidence type="ECO:0000256" key="3">
    <source>
        <dbReference type="ARBA" id="ARBA00022598"/>
    </source>
</evidence>
<dbReference type="Gene3D" id="3.30.470.20">
    <property type="entry name" value="ATP-grasp fold, B domain"/>
    <property type="match status" value="1"/>
</dbReference>
<dbReference type="GO" id="GO:0006099">
    <property type="term" value="P:tricarboxylic acid cycle"/>
    <property type="evidence" value="ECO:0007669"/>
    <property type="project" value="UniProtKB-UniPathway"/>
</dbReference>
<dbReference type="InterPro" id="IPR013815">
    <property type="entry name" value="ATP_grasp_subdomain_1"/>
</dbReference>
<dbReference type="Pfam" id="PF08442">
    <property type="entry name" value="ATP-grasp_2"/>
    <property type="match status" value="1"/>
</dbReference>